<feature type="region of interest" description="Disordered" evidence="1">
    <location>
        <begin position="154"/>
        <end position="207"/>
    </location>
</feature>
<proteinExistence type="predicted"/>
<name>A0A2I1H1M5_9GLOM</name>
<dbReference type="Proteomes" id="UP000234323">
    <property type="component" value="Unassembled WGS sequence"/>
</dbReference>
<feature type="region of interest" description="Disordered" evidence="1">
    <location>
        <begin position="106"/>
        <end position="128"/>
    </location>
</feature>
<dbReference type="VEuPathDB" id="FungiDB:RhiirFUN_013095"/>
<dbReference type="VEuPathDB" id="FungiDB:RhiirA1_495536"/>
<dbReference type="AlphaFoldDB" id="A0A2I1H1M5"/>
<feature type="compositionally biased region" description="Acidic residues" evidence="1">
    <location>
        <begin position="168"/>
        <end position="177"/>
    </location>
</feature>
<feature type="region of interest" description="Disordered" evidence="1">
    <location>
        <begin position="228"/>
        <end position="248"/>
    </location>
</feature>
<organism evidence="2 3">
    <name type="scientific">Rhizophagus irregularis</name>
    <dbReference type="NCBI Taxonomy" id="588596"/>
    <lineage>
        <taxon>Eukaryota</taxon>
        <taxon>Fungi</taxon>
        <taxon>Fungi incertae sedis</taxon>
        <taxon>Mucoromycota</taxon>
        <taxon>Glomeromycotina</taxon>
        <taxon>Glomeromycetes</taxon>
        <taxon>Glomerales</taxon>
        <taxon>Glomeraceae</taxon>
        <taxon>Rhizophagus</taxon>
    </lineage>
</organism>
<feature type="region of interest" description="Disordered" evidence="1">
    <location>
        <begin position="389"/>
        <end position="414"/>
    </location>
</feature>
<evidence type="ECO:0000313" key="2">
    <source>
        <dbReference type="EMBL" id="PKY52793.1"/>
    </source>
</evidence>
<dbReference type="EMBL" id="LLXI01001271">
    <property type="protein sequence ID" value="PKY52793.1"/>
    <property type="molecule type" value="Genomic_DNA"/>
</dbReference>
<feature type="compositionally biased region" description="Low complexity" evidence="1">
    <location>
        <begin position="117"/>
        <end position="128"/>
    </location>
</feature>
<dbReference type="VEuPathDB" id="FungiDB:FUN_005015"/>
<sequence length="414" mass="45822">MVRETRSKSYNNSKGDNPNNRIKNNKNSKSDSPKNTKNSKNAKVTKCRKTTNSITTAASPIVLKEPVTLEKKDNPIECDDPSSNMDNLFAANGSMKLVNLKMQEPTSRSHSASALKNTVNNNNTNRNINKLKYTGHNNSKIAKNLKNQGSVSEIISLDSPNGSPADDSPNDSLDDSPNDSPKDISNDDISNDDIPDNSHIQTSDDSHLNSLTYKPKFVLRYSPDLIKQEPTSHSHETSPATFHSNLNKPTNLDNSINHAIPEMLAILVNEAKIIITSDDIPTIEDLGSYVDDTVIFQCLRNPIAQVIDSWWEDDKDAVDAFRMLIASAIKIHIINILKCKEEPHISNAPALNEVKTLDYITRDLHLPHNNATNYANNIDLLESSRSNGSHRCGRGRERGRSCGSYGHGEGFGRK</sequence>
<accession>A0A2I1H1M5</accession>
<gene>
    <name evidence="2" type="ORF">RhiirA4_425554</name>
</gene>
<feature type="compositionally biased region" description="Polar residues" evidence="1">
    <location>
        <begin position="106"/>
        <end position="116"/>
    </location>
</feature>
<keyword evidence="3" id="KW-1185">Reference proteome</keyword>
<feature type="compositionally biased region" description="Gly residues" evidence="1">
    <location>
        <begin position="405"/>
        <end position="414"/>
    </location>
</feature>
<reference evidence="2 3" key="1">
    <citation type="submission" date="2015-10" db="EMBL/GenBank/DDBJ databases">
        <title>Genome analyses suggest a sexual origin of heterokaryosis in a supposedly ancient asexual fungus.</title>
        <authorList>
            <person name="Ropars J."/>
            <person name="Sedzielewska K."/>
            <person name="Noel J."/>
            <person name="Charron P."/>
            <person name="Farinelli L."/>
            <person name="Marton T."/>
            <person name="Kruger M."/>
            <person name="Pelin A."/>
            <person name="Brachmann A."/>
            <person name="Corradi N."/>
        </authorList>
    </citation>
    <scope>NUCLEOTIDE SEQUENCE [LARGE SCALE GENOMIC DNA]</scope>
    <source>
        <strain evidence="2 3">A4</strain>
    </source>
</reference>
<feature type="compositionally biased region" description="Low complexity" evidence="1">
    <location>
        <begin position="17"/>
        <end position="27"/>
    </location>
</feature>
<feature type="region of interest" description="Disordered" evidence="1">
    <location>
        <begin position="1"/>
        <end position="47"/>
    </location>
</feature>
<feature type="compositionally biased region" description="Polar residues" evidence="1">
    <location>
        <begin position="237"/>
        <end position="248"/>
    </location>
</feature>
<protein>
    <submittedName>
        <fullName evidence="2">Uncharacterized protein</fullName>
    </submittedName>
</protein>
<evidence type="ECO:0000256" key="1">
    <source>
        <dbReference type="SAM" id="MobiDB-lite"/>
    </source>
</evidence>
<comment type="caution">
    <text evidence="2">The sequence shown here is derived from an EMBL/GenBank/DDBJ whole genome shotgun (WGS) entry which is preliminary data.</text>
</comment>
<evidence type="ECO:0000313" key="3">
    <source>
        <dbReference type="Proteomes" id="UP000234323"/>
    </source>
</evidence>